<dbReference type="AlphaFoldDB" id="A0AAV4SAF3"/>
<name>A0AAV4SAF3_CAEEX</name>
<dbReference type="Proteomes" id="UP001054945">
    <property type="component" value="Unassembled WGS sequence"/>
</dbReference>
<keyword evidence="2" id="KW-1185">Reference proteome</keyword>
<proteinExistence type="predicted"/>
<evidence type="ECO:0000313" key="2">
    <source>
        <dbReference type="Proteomes" id="UP001054945"/>
    </source>
</evidence>
<comment type="caution">
    <text evidence="1">The sequence shown here is derived from an EMBL/GenBank/DDBJ whole genome shotgun (WGS) entry which is preliminary data.</text>
</comment>
<sequence length="161" mass="18424">MLPTDNVLLVFLRKKEGKRDTTGLGTFYFIYGIRPPPPPPPSSCTADIVCQRKCREIRYTPLCSKGFFNDYGKVVEAKEGDLIAFGFDENYWKGDLRGCAEEGQSLLQHNLEQWLEIVKTREYLPESIEKCSTTKCMQDLAAVCELIHRDESDDVMPKHEL</sequence>
<dbReference type="EMBL" id="BPLR01009055">
    <property type="protein sequence ID" value="GIY29337.1"/>
    <property type="molecule type" value="Genomic_DNA"/>
</dbReference>
<protein>
    <submittedName>
        <fullName evidence="1">Uncharacterized protein</fullName>
    </submittedName>
</protein>
<evidence type="ECO:0000313" key="1">
    <source>
        <dbReference type="EMBL" id="GIY29337.1"/>
    </source>
</evidence>
<gene>
    <name evidence="1" type="ORF">CEXT_752561</name>
</gene>
<accession>A0AAV4SAF3</accession>
<reference evidence="1 2" key="1">
    <citation type="submission" date="2021-06" db="EMBL/GenBank/DDBJ databases">
        <title>Caerostris extrusa draft genome.</title>
        <authorList>
            <person name="Kono N."/>
            <person name="Arakawa K."/>
        </authorList>
    </citation>
    <scope>NUCLEOTIDE SEQUENCE [LARGE SCALE GENOMIC DNA]</scope>
</reference>
<organism evidence="1 2">
    <name type="scientific">Caerostris extrusa</name>
    <name type="common">Bark spider</name>
    <name type="synonym">Caerostris bankana</name>
    <dbReference type="NCBI Taxonomy" id="172846"/>
    <lineage>
        <taxon>Eukaryota</taxon>
        <taxon>Metazoa</taxon>
        <taxon>Ecdysozoa</taxon>
        <taxon>Arthropoda</taxon>
        <taxon>Chelicerata</taxon>
        <taxon>Arachnida</taxon>
        <taxon>Araneae</taxon>
        <taxon>Araneomorphae</taxon>
        <taxon>Entelegynae</taxon>
        <taxon>Araneoidea</taxon>
        <taxon>Araneidae</taxon>
        <taxon>Caerostris</taxon>
    </lineage>
</organism>